<gene>
    <name evidence="2" type="ORF">LSINAPIS_LOCUS4296</name>
</gene>
<dbReference type="Proteomes" id="UP000324832">
    <property type="component" value="Unassembled WGS sequence"/>
</dbReference>
<keyword evidence="1" id="KW-0472">Membrane</keyword>
<proteinExistence type="predicted"/>
<sequence>MKKDGDFIPPDGGWGWMIIFAAGFSNLSALPMLQQFGLLFRERFSSLGISSSETTTIINMNSALTCCVGLANGPMFRIFSYRQVSLTGAIVVFISLLLTTFSYNFTTYLVLDMALAVQRTLWLLTLTGRTGEG</sequence>
<evidence type="ECO:0008006" key="4">
    <source>
        <dbReference type="Google" id="ProtNLM"/>
    </source>
</evidence>
<evidence type="ECO:0000313" key="3">
    <source>
        <dbReference type="Proteomes" id="UP000324832"/>
    </source>
</evidence>
<feature type="transmembrane region" description="Helical" evidence="1">
    <location>
        <begin position="84"/>
        <end position="105"/>
    </location>
</feature>
<keyword evidence="3" id="KW-1185">Reference proteome</keyword>
<reference evidence="2 3" key="1">
    <citation type="submission" date="2017-07" db="EMBL/GenBank/DDBJ databases">
        <authorList>
            <person name="Talla V."/>
            <person name="Backstrom N."/>
        </authorList>
    </citation>
    <scope>NUCLEOTIDE SEQUENCE [LARGE SCALE GENOMIC DNA]</scope>
</reference>
<keyword evidence="1" id="KW-1133">Transmembrane helix</keyword>
<evidence type="ECO:0000313" key="2">
    <source>
        <dbReference type="EMBL" id="VVC91672.1"/>
    </source>
</evidence>
<keyword evidence="1" id="KW-0812">Transmembrane</keyword>
<evidence type="ECO:0000256" key="1">
    <source>
        <dbReference type="SAM" id="Phobius"/>
    </source>
</evidence>
<accession>A0A5E4Q2F5</accession>
<dbReference type="SUPFAM" id="SSF103473">
    <property type="entry name" value="MFS general substrate transporter"/>
    <property type="match status" value="1"/>
</dbReference>
<dbReference type="InterPro" id="IPR036259">
    <property type="entry name" value="MFS_trans_sf"/>
</dbReference>
<feature type="transmembrane region" description="Helical" evidence="1">
    <location>
        <begin position="14"/>
        <end position="33"/>
    </location>
</feature>
<organism evidence="2 3">
    <name type="scientific">Leptidea sinapis</name>
    <dbReference type="NCBI Taxonomy" id="189913"/>
    <lineage>
        <taxon>Eukaryota</taxon>
        <taxon>Metazoa</taxon>
        <taxon>Ecdysozoa</taxon>
        <taxon>Arthropoda</taxon>
        <taxon>Hexapoda</taxon>
        <taxon>Insecta</taxon>
        <taxon>Pterygota</taxon>
        <taxon>Neoptera</taxon>
        <taxon>Endopterygota</taxon>
        <taxon>Lepidoptera</taxon>
        <taxon>Glossata</taxon>
        <taxon>Ditrysia</taxon>
        <taxon>Papilionoidea</taxon>
        <taxon>Pieridae</taxon>
        <taxon>Dismorphiinae</taxon>
        <taxon>Leptidea</taxon>
    </lineage>
</organism>
<dbReference type="AlphaFoldDB" id="A0A5E4Q2F5"/>
<name>A0A5E4Q2F5_9NEOP</name>
<dbReference type="EMBL" id="FZQP02001114">
    <property type="protein sequence ID" value="VVC91672.1"/>
    <property type="molecule type" value="Genomic_DNA"/>
</dbReference>
<protein>
    <recommendedName>
        <fullName evidence="4">Major facilitator superfamily (MFS) profile domain-containing protein</fullName>
    </recommendedName>
</protein>